<evidence type="ECO:0000256" key="1">
    <source>
        <dbReference type="SAM" id="SignalP"/>
    </source>
</evidence>
<dbReference type="AlphaFoldDB" id="A0A1B9I2T9"/>
<feature type="signal peptide" evidence="1">
    <location>
        <begin position="1"/>
        <end position="16"/>
    </location>
</feature>
<dbReference type="RefSeq" id="XP_019011072.1">
    <property type="nucleotide sequence ID" value="XM_019156114.1"/>
</dbReference>
<proteinExistence type="predicted"/>
<dbReference type="GeneID" id="30172749"/>
<feature type="chain" id="PRO_5008628282" evidence="1">
    <location>
        <begin position="17"/>
        <end position="104"/>
    </location>
</feature>
<protein>
    <submittedName>
        <fullName evidence="2">Uncharacterized protein</fullName>
    </submittedName>
</protein>
<name>A0A1B9I2T9_9TREE</name>
<reference evidence="2" key="3">
    <citation type="submission" date="2016-07" db="EMBL/GenBank/DDBJ databases">
        <title>Evolution of pathogenesis and genome organization in the Tremellales.</title>
        <authorList>
            <person name="Cuomo C."/>
            <person name="Litvintseva A."/>
            <person name="Heitman J."/>
            <person name="Chen Y."/>
            <person name="Sun S."/>
            <person name="Springer D."/>
            <person name="Dromer F."/>
            <person name="Young S."/>
            <person name="Zeng Q."/>
            <person name="Chapman S."/>
            <person name="Gujja S."/>
            <person name="Saif S."/>
            <person name="Birren B."/>
        </authorList>
    </citation>
    <scope>NUCLEOTIDE SEQUENCE</scope>
    <source>
        <strain evidence="2">CBS 10737</strain>
    </source>
</reference>
<dbReference type="Proteomes" id="UP000094020">
    <property type="component" value="Chromosome 5"/>
</dbReference>
<keyword evidence="4" id="KW-1185">Reference proteome</keyword>
<reference evidence="3" key="4">
    <citation type="submission" date="2024-02" db="EMBL/GenBank/DDBJ databases">
        <title>Comparative genomics of Cryptococcus and Kwoniella reveals pathogenesis evolution and contrasting modes of karyotype evolution via chromosome fusion or intercentromeric recombination.</title>
        <authorList>
            <person name="Coelho M.A."/>
            <person name="David-Palma M."/>
            <person name="Shea T."/>
            <person name="Bowers K."/>
            <person name="McGinley-Smith S."/>
            <person name="Mohammad A.W."/>
            <person name="Gnirke A."/>
            <person name="Yurkov A.M."/>
            <person name="Nowrousian M."/>
            <person name="Sun S."/>
            <person name="Cuomo C.A."/>
            <person name="Heitman J."/>
        </authorList>
    </citation>
    <scope>NUCLEOTIDE SEQUENCE</scope>
    <source>
        <strain evidence="3">CBS 10737</strain>
    </source>
</reference>
<reference evidence="3" key="2">
    <citation type="submission" date="2013-07" db="EMBL/GenBank/DDBJ databases">
        <authorList>
            <consortium name="The Broad Institute Genome Sequencing Platform"/>
            <person name="Cuomo C."/>
            <person name="Litvintseva A."/>
            <person name="Chen Y."/>
            <person name="Heitman J."/>
            <person name="Sun S."/>
            <person name="Springer D."/>
            <person name="Dromer F."/>
            <person name="Young S.K."/>
            <person name="Zeng Q."/>
            <person name="Gargeya S."/>
            <person name="Fitzgerald M."/>
            <person name="Abouelleil A."/>
            <person name="Alvarado L."/>
            <person name="Berlin A.M."/>
            <person name="Chapman S.B."/>
            <person name="Dewar J."/>
            <person name="Goldberg J."/>
            <person name="Griggs A."/>
            <person name="Gujja S."/>
            <person name="Hansen M."/>
            <person name="Howarth C."/>
            <person name="Imamovic A."/>
            <person name="Larimer J."/>
            <person name="McCowan C."/>
            <person name="Murphy C."/>
            <person name="Pearson M."/>
            <person name="Priest M."/>
            <person name="Roberts A."/>
            <person name="Saif S."/>
            <person name="Shea T."/>
            <person name="Sykes S."/>
            <person name="Wortman J."/>
            <person name="Nusbaum C."/>
            <person name="Birren B."/>
        </authorList>
    </citation>
    <scope>NUCLEOTIDE SEQUENCE</scope>
    <source>
        <strain evidence="3">CBS 10737</strain>
    </source>
</reference>
<dbReference type="EMBL" id="CP144523">
    <property type="protein sequence ID" value="WWC70097.1"/>
    <property type="molecule type" value="Genomic_DNA"/>
</dbReference>
<keyword evidence="1" id="KW-0732">Signal</keyword>
<gene>
    <name evidence="2" type="ORF">I206_04380</name>
    <name evidence="3" type="ORF">I206_104044</name>
</gene>
<dbReference type="EMBL" id="KI894011">
    <property type="protein sequence ID" value="OCF49853.1"/>
    <property type="molecule type" value="Genomic_DNA"/>
</dbReference>
<evidence type="ECO:0000313" key="2">
    <source>
        <dbReference type="EMBL" id="OCF49853.1"/>
    </source>
</evidence>
<organism evidence="2">
    <name type="scientific">Kwoniella pini CBS 10737</name>
    <dbReference type="NCBI Taxonomy" id="1296096"/>
    <lineage>
        <taxon>Eukaryota</taxon>
        <taxon>Fungi</taxon>
        <taxon>Dikarya</taxon>
        <taxon>Basidiomycota</taxon>
        <taxon>Agaricomycotina</taxon>
        <taxon>Tremellomycetes</taxon>
        <taxon>Tremellales</taxon>
        <taxon>Cryptococcaceae</taxon>
        <taxon>Kwoniella</taxon>
    </lineage>
</organism>
<evidence type="ECO:0000313" key="3">
    <source>
        <dbReference type="EMBL" id="WWC70097.1"/>
    </source>
</evidence>
<accession>A0A1B9I2T9</accession>
<dbReference type="KEGG" id="kpin:30172749"/>
<reference evidence="2" key="1">
    <citation type="submission" date="2013-07" db="EMBL/GenBank/DDBJ databases">
        <title>The Genome Sequence of Cryptococcus pinus CBS10737.</title>
        <authorList>
            <consortium name="The Broad Institute Genome Sequencing Platform"/>
            <person name="Cuomo C."/>
            <person name="Litvintseva A."/>
            <person name="Chen Y."/>
            <person name="Heitman J."/>
            <person name="Sun S."/>
            <person name="Springer D."/>
            <person name="Dromer F."/>
            <person name="Young S.K."/>
            <person name="Zeng Q."/>
            <person name="Gargeya S."/>
            <person name="Fitzgerald M."/>
            <person name="Abouelleil A."/>
            <person name="Alvarado L."/>
            <person name="Berlin A.M."/>
            <person name="Chapman S.B."/>
            <person name="Dewar J."/>
            <person name="Goldberg J."/>
            <person name="Griggs A."/>
            <person name="Gujja S."/>
            <person name="Hansen M."/>
            <person name="Howarth C."/>
            <person name="Imamovic A."/>
            <person name="Larimer J."/>
            <person name="McCowan C."/>
            <person name="Murphy C."/>
            <person name="Pearson M."/>
            <person name="Priest M."/>
            <person name="Roberts A."/>
            <person name="Saif S."/>
            <person name="Shea T."/>
            <person name="Sykes S."/>
            <person name="Wortman J."/>
            <person name="Nusbaum C."/>
            <person name="Birren B."/>
        </authorList>
    </citation>
    <scope>NUCLEOTIDE SEQUENCE [LARGE SCALE GENOMIC DNA]</scope>
    <source>
        <strain evidence="2">CBS 10737</strain>
    </source>
</reference>
<evidence type="ECO:0000313" key="4">
    <source>
        <dbReference type="Proteomes" id="UP000094020"/>
    </source>
</evidence>
<sequence>MHLKFIIILLLPSLLALPFDINQRAIAAIGITPTSTSTSTPTTVHVDAIGRAIAAIGAIGTIPTSSTSKVVHPQAIGKKDIKERAIAISEQDDEGGFKIDAIGR</sequence>